<evidence type="ECO:0000313" key="1">
    <source>
        <dbReference type="EMBL" id="CAI0552771.1"/>
    </source>
</evidence>
<protein>
    <submittedName>
        <fullName evidence="1">Uncharacterized protein</fullName>
    </submittedName>
</protein>
<gene>
    <name evidence="1" type="ORF">LITE_LOCUS46581</name>
</gene>
<dbReference type="AlphaFoldDB" id="A0AAV0R6H7"/>
<dbReference type="EMBL" id="CAMGYJ010000010">
    <property type="protein sequence ID" value="CAI0552771.1"/>
    <property type="molecule type" value="Genomic_DNA"/>
</dbReference>
<organism evidence="1 2">
    <name type="scientific">Linum tenue</name>
    <dbReference type="NCBI Taxonomy" id="586396"/>
    <lineage>
        <taxon>Eukaryota</taxon>
        <taxon>Viridiplantae</taxon>
        <taxon>Streptophyta</taxon>
        <taxon>Embryophyta</taxon>
        <taxon>Tracheophyta</taxon>
        <taxon>Spermatophyta</taxon>
        <taxon>Magnoliopsida</taxon>
        <taxon>eudicotyledons</taxon>
        <taxon>Gunneridae</taxon>
        <taxon>Pentapetalae</taxon>
        <taxon>rosids</taxon>
        <taxon>fabids</taxon>
        <taxon>Malpighiales</taxon>
        <taxon>Linaceae</taxon>
        <taxon>Linum</taxon>
    </lineage>
</organism>
<name>A0AAV0R6H7_9ROSI</name>
<accession>A0AAV0R6H7</accession>
<reference evidence="1" key="1">
    <citation type="submission" date="2022-08" db="EMBL/GenBank/DDBJ databases">
        <authorList>
            <person name="Gutierrez-Valencia J."/>
        </authorList>
    </citation>
    <scope>NUCLEOTIDE SEQUENCE</scope>
</reference>
<sequence>MWPSADSGLLQIEVIDSLQLLLEAEGVPAASFFQCLEELCMNGCQGTQVELDLVRWVITSSRRLRRMYIKMADILDSREGFKFLKEVTRYKRASTEAEVICVLNEEDEAS</sequence>
<comment type="caution">
    <text evidence="1">The sequence shown here is derived from an EMBL/GenBank/DDBJ whole genome shotgun (WGS) entry which is preliminary data.</text>
</comment>
<evidence type="ECO:0000313" key="2">
    <source>
        <dbReference type="Proteomes" id="UP001154282"/>
    </source>
</evidence>
<proteinExistence type="predicted"/>
<dbReference type="Proteomes" id="UP001154282">
    <property type="component" value="Unassembled WGS sequence"/>
</dbReference>
<keyword evidence="2" id="KW-1185">Reference proteome</keyword>